<feature type="transmembrane region" description="Helical" evidence="1">
    <location>
        <begin position="260"/>
        <end position="277"/>
    </location>
</feature>
<dbReference type="OrthoDB" id="7473745at2"/>
<evidence type="ECO:0000313" key="3">
    <source>
        <dbReference type="Proteomes" id="UP000400981"/>
    </source>
</evidence>
<keyword evidence="1" id="KW-1133">Transmembrane helix</keyword>
<proteinExistence type="predicted"/>
<sequence length="434" mass="47206">MADEKTLDPNLLALCVALDALSASVKNAAEQRQLNAVYGWNVVGVSRDDIVALISSLSNKIRKQADIELPEDVATRIKGMTSGINYAVGNTVPHMFNGNAVQAVPALLLMLATLNSLLTDAFQWPTQPELYAIPPQLKRRINAAETRVNSVESKTGDLETKAEQILAAHAAAESLDVDLAALHEARERTKQSETDARISQQEATKALAEIVEVARAIRQHQDDAAAVVEKCEDAYRIATSKGLAGAFDDRANKLNVSIRWWTGSLIVTLAAAAVIGYERVRALNGLLSSATPTWGAIALHLGVSLVSVGAPFWFAWLATKQIGQRFRLAEDYAFKASVSKAYEGYRKEAVRIDPAFENRLFGSALSRMEEAPLRLLADERNHGSPWHELVHSKAFERAVELVPELRAKVIDIAGKSKAKTESADVEEPLPATKG</sequence>
<evidence type="ECO:0000256" key="1">
    <source>
        <dbReference type="SAM" id="Phobius"/>
    </source>
</evidence>
<dbReference type="Proteomes" id="UP000400981">
    <property type="component" value="Unassembled WGS sequence"/>
</dbReference>
<keyword evidence="3" id="KW-1185">Reference proteome</keyword>
<dbReference type="RefSeq" id="WP_150588119.1">
    <property type="nucleotide sequence ID" value="NZ_CABPSH010000002.1"/>
</dbReference>
<feature type="transmembrane region" description="Helical" evidence="1">
    <location>
        <begin position="297"/>
        <end position="318"/>
    </location>
</feature>
<keyword evidence="1" id="KW-0812">Transmembrane</keyword>
<dbReference type="EMBL" id="CABPSH010000002">
    <property type="protein sequence ID" value="VVD75963.1"/>
    <property type="molecule type" value="Genomic_DNA"/>
</dbReference>
<keyword evidence="1" id="KW-0472">Membrane</keyword>
<protein>
    <submittedName>
        <fullName evidence="2">Uncharacterized protein</fullName>
    </submittedName>
</protein>
<dbReference type="AlphaFoldDB" id="A0A5E4SLX2"/>
<accession>A0A5E4SLX2</accession>
<evidence type="ECO:0000313" key="2">
    <source>
        <dbReference type="EMBL" id="VVD75963.1"/>
    </source>
</evidence>
<name>A0A5E4SLX2_9BURK</name>
<gene>
    <name evidence="2" type="ORF">PEP31012_00840</name>
</gene>
<reference evidence="2 3" key="1">
    <citation type="submission" date="2019-08" db="EMBL/GenBank/DDBJ databases">
        <authorList>
            <person name="Peeters C."/>
        </authorList>
    </citation>
    <scope>NUCLEOTIDE SEQUENCE [LARGE SCALE GENOMIC DNA]</scope>
    <source>
        <strain evidence="2 3">LMG 31012</strain>
    </source>
</reference>
<organism evidence="2 3">
    <name type="scientific">Pandoraea eparura</name>
    <dbReference type="NCBI Taxonomy" id="2508291"/>
    <lineage>
        <taxon>Bacteria</taxon>
        <taxon>Pseudomonadati</taxon>
        <taxon>Pseudomonadota</taxon>
        <taxon>Betaproteobacteria</taxon>
        <taxon>Burkholderiales</taxon>
        <taxon>Burkholderiaceae</taxon>
        <taxon>Pandoraea</taxon>
    </lineage>
</organism>